<dbReference type="InterPro" id="IPR045240">
    <property type="entry name" value="Ribosomal_uL4_euk/arch"/>
</dbReference>
<dbReference type="EMBL" id="FJ654517">
    <property type="protein sequence ID" value="ACR54110.1"/>
    <property type="molecule type" value="mRNA"/>
</dbReference>
<evidence type="ECO:0000313" key="5">
    <source>
        <dbReference type="EMBL" id="ACR54110.1"/>
    </source>
</evidence>
<dbReference type="PANTHER" id="PTHR19431">
    <property type="entry name" value="60S RIBOSOMAL PROTEIN L4"/>
    <property type="match status" value="1"/>
</dbReference>
<evidence type="ECO:0000256" key="2">
    <source>
        <dbReference type="ARBA" id="ARBA00022980"/>
    </source>
</evidence>
<dbReference type="GO" id="GO:0003735">
    <property type="term" value="F:structural constituent of ribosome"/>
    <property type="evidence" value="ECO:0007669"/>
    <property type="project" value="InterPro"/>
</dbReference>
<protein>
    <submittedName>
        <fullName evidence="5">Ribosomal protein L4</fullName>
    </submittedName>
</protein>
<feature type="domain" description="Large ribosomal subunit protein uL4 C-terminal" evidence="4">
    <location>
        <begin position="11"/>
        <end position="82"/>
    </location>
</feature>
<evidence type="ECO:0000259" key="4">
    <source>
        <dbReference type="Pfam" id="PF14374"/>
    </source>
</evidence>
<accession>D7F2L0</accession>
<feature type="non-terminal residue" evidence="5">
    <location>
        <position position="1"/>
    </location>
</feature>
<dbReference type="InterPro" id="IPR025755">
    <property type="entry name" value="Ribos_uL4_C_dom"/>
</dbReference>
<comment type="similarity">
    <text evidence="1">Belongs to the universal ribosomal protein uL4 family.</text>
</comment>
<evidence type="ECO:0000256" key="1">
    <source>
        <dbReference type="ARBA" id="ARBA00010528"/>
    </source>
</evidence>
<evidence type="ECO:0000256" key="3">
    <source>
        <dbReference type="ARBA" id="ARBA00023274"/>
    </source>
</evidence>
<dbReference type="GO" id="GO:0006412">
    <property type="term" value="P:translation"/>
    <property type="evidence" value="ECO:0007669"/>
    <property type="project" value="InterPro"/>
</dbReference>
<reference evidence="5" key="1">
    <citation type="submission" date="2009-01" db="EMBL/GenBank/DDBJ databases">
        <title>Thermal stress in shrimps.</title>
        <authorList>
            <person name="Cottin D."/>
            <person name="Leger N."/>
            <person name="Shillito B."/>
            <person name="Ravaux J."/>
        </authorList>
    </citation>
    <scope>NUCLEOTIDE SEQUENCE</scope>
    <source>
        <tissue evidence="5">Abdominal muscle</tissue>
    </source>
</reference>
<dbReference type="AlphaFoldDB" id="D7F2L0"/>
<keyword evidence="3" id="KW-0687">Ribonucleoprotein</keyword>
<dbReference type="GO" id="GO:0005840">
    <property type="term" value="C:ribosome"/>
    <property type="evidence" value="ECO:0007669"/>
    <property type="project" value="UniProtKB-KW"/>
</dbReference>
<keyword evidence="2 5" id="KW-0689">Ribosomal protein</keyword>
<sequence length="114" mass="13000">GTWQKKSTMKKNYNLPMPKMTNTDLARLLKSREILAVVRDPKKTVERRKVRLNPLRNRQAMQHLNPYAKVARAAAQAKEQKDIEAKNALIAEKKAKREAALAAKKQETKAPAKK</sequence>
<name>D7F2L0_PALVA</name>
<dbReference type="GO" id="GO:1990904">
    <property type="term" value="C:ribonucleoprotein complex"/>
    <property type="evidence" value="ECO:0007669"/>
    <property type="project" value="UniProtKB-KW"/>
</dbReference>
<proteinExistence type="evidence at transcript level"/>
<dbReference type="Pfam" id="PF14374">
    <property type="entry name" value="Ribos_L4_asso_C"/>
    <property type="match status" value="1"/>
</dbReference>
<dbReference type="InterPro" id="IPR023574">
    <property type="entry name" value="Ribosomal_uL4_dom_sf"/>
</dbReference>
<dbReference type="Gene3D" id="3.40.1370.10">
    <property type="match status" value="1"/>
</dbReference>
<organism evidence="5">
    <name type="scientific">Palaemon varians</name>
    <name type="common">Atlantic ditch shrimp</name>
    <name type="synonym">Palaemonetes varians</name>
    <dbReference type="NCBI Taxonomy" id="647170"/>
    <lineage>
        <taxon>Eukaryota</taxon>
        <taxon>Metazoa</taxon>
        <taxon>Ecdysozoa</taxon>
        <taxon>Arthropoda</taxon>
        <taxon>Crustacea</taxon>
        <taxon>Multicrustacea</taxon>
        <taxon>Malacostraca</taxon>
        <taxon>Eumalacostraca</taxon>
        <taxon>Eucarida</taxon>
        <taxon>Decapoda</taxon>
        <taxon>Pleocyemata</taxon>
        <taxon>Caridea</taxon>
        <taxon>Palaemonoidea</taxon>
        <taxon>Palaemonidae</taxon>
        <taxon>Palaemon</taxon>
    </lineage>
</organism>